<keyword evidence="4" id="KW-1185">Reference proteome</keyword>
<dbReference type="Proteomes" id="UP000244069">
    <property type="component" value="Unassembled WGS sequence"/>
</dbReference>
<feature type="transmembrane region" description="Helical" evidence="2">
    <location>
        <begin position="60"/>
        <end position="80"/>
    </location>
</feature>
<gene>
    <name evidence="3" type="ORF">C8N44_11133</name>
</gene>
<protein>
    <recommendedName>
        <fullName evidence="5">DNA repair protein</fullName>
    </recommendedName>
</protein>
<sequence>MTNHLTAALALATAIFQRLAFAVVLALAIGLTLYSLLAIIALVPFPELALALGGTPVTDAGHYALFGLTLLAITLCFYLPTNARVMALENSHRSFHMGMQDVARAYAVAHASDRAGNFTLSGEFDSVRERIDFLRRHPDLSDLEPPVLELAAQMSHVSRELAETYSEEKVARARDFLIARQREIADFNARLDTAKATASEIRGWTQQVDLDEAVARSQLDRLREDLAEVLPELGPLDARNTEDDKVMPMPRMAAE</sequence>
<accession>A0A2T6AV73</accession>
<dbReference type="OrthoDB" id="7863443at2"/>
<dbReference type="RefSeq" id="WP_107976074.1">
    <property type="nucleotide sequence ID" value="NZ_BMEZ01000013.1"/>
</dbReference>
<feature type="transmembrane region" description="Helical" evidence="2">
    <location>
        <begin position="32"/>
        <end position="53"/>
    </location>
</feature>
<organism evidence="3 4">
    <name type="scientific">Allosediminivita pacifica</name>
    <dbReference type="NCBI Taxonomy" id="1267769"/>
    <lineage>
        <taxon>Bacteria</taxon>
        <taxon>Pseudomonadati</taxon>
        <taxon>Pseudomonadota</taxon>
        <taxon>Alphaproteobacteria</taxon>
        <taxon>Rhodobacterales</taxon>
        <taxon>Paracoccaceae</taxon>
        <taxon>Allosediminivita</taxon>
    </lineage>
</organism>
<evidence type="ECO:0000256" key="1">
    <source>
        <dbReference type="SAM" id="MobiDB-lite"/>
    </source>
</evidence>
<evidence type="ECO:0000313" key="3">
    <source>
        <dbReference type="EMBL" id="PTX47705.1"/>
    </source>
</evidence>
<keyword evidence="2" id="KW-1133">Transmembrane helix</keyword>
<reference evidence="3 4" key="1">
    <citation type="submission" date="2018-04" db="EMBL/GenBank/DDBJ databases">
        <title>Genomic Encyclopedia of Archaeal and Bacterial Type Strains, Phase II (KMG-II): from individual species to whole genera.</title>
        <authorList>
            <person name="Goeker M."/>
        </authorList>
    </citation>
    <scope>NUCLEOTIDE SEQUENCE [LARGE SCALE GENOMIC DNA]</scope>
    <source>
        <strain evidence="3 4">DSM 29329</strain>
    </source>
</reference>
<dbReference type="EMBL" id="QBKN01000011">
    <property type="protein sequence ID" value="PTX47705.1"/>
    <property type="molecule type" value="Genomic_DNA"/>
</dbReference>
<evidence type="ECO:0000256" key="2">
    <source>
        <dbReference type="SAM" id="Phobius"/>
    </source>
</evidence>
<keyword evidence="2" id="KW-0472">Membrane</keyword>
<proteinExistence type="predicted"/>
<feature type="region of interest" description="Disordered" evidence="1">
    <location>
        <begin position="233"/>
        <end position="255"/>
    </location>
</feature>
<keyword evidence="2" id="KW-0812">Transmembrane</keyword>
<evidence type="ECO:0000313" key="4">
    <source>
        <dbReference type="Proteomes" id="UP000244069"/>
    </source>
</evidence>
<comment type="caution">
    <text evidence="3">The sequence shown here is derived from an EMBL/GenBank/DDBJ whole genome shotgun (WGS) entry which is preliminary data.</text>
</comment>
<evidence type="ECO:0008006" key="5">
    <source>
        <dbReference type="Google" id="ProtNLM"/>
    </source>
</evidence>
<dbReference type="AlphaFoldDB" id="A0A2T6AV73"/>
<name>A0A2T6AV73_9RHOB</name>